<comment type="caution">
    <text evidence="9">The sequence shown here is derived from an EMBL/GenBank/DDBJ whole genome shotgun (WGS) entry which is preliminary data.</text>
</comment>
<feature type="compositionally biased region" description="Basic and acidic residues" evidence="7">
    <location>
        <begin position="105"/>
        <end position="121"/>
    </location>
</feature>
<dbReference type="InterPro" id="IPR013087">
    <property type="entry name" value="Znf_C2H2_type"/>
</dbReference>
<dbReference type="EMBL" id="JAMSHJ010000001">
    <property type="protein sequence ID" value="KAI5444061.1"/>
    <property type="molecule type" value="Genomic_DNA"/>
</dbReference>
<dbReference type="GO" id="GO:0005634">
    <property type="term" value="C:nucleus"/>
    <property type="evidence" value="ECO:0007669"/>
    <property type="project" value="UniProtKB-SubCell"/>
</dbReference>
<dbReference type="Proteomes" id="UP001058974">
    <property type="component" value="Chromosome 1"/>
</dbReference>
<keyword evidence="5" id="KW-0539">Nucleus</keyword>
<feature type="region of interest" description="Disordered" evidence="7">
    <location>
        <begin position="50"/>
        <end position="69"/>
    </location>
</feature>
<keyword evidence="10" id="KW-1185">Reference proteome</keyword>
<evidence type="ECO:0000256" key="7">
    <source>
        <dbReference type="SAM" id="MobiDB-lite"/>
    </source>
</evidence>
<keyword evidence="4" id="KW-0862">Zinc</keyword>
<evidence type="ECO:0000256" key="1">
    <source>
        <dbReference type="ARBA" id="ARBA00004123"/>
    </source>
</evidence>
<gene>
    <name evidence="9" type="ORF">KIW84_012613</name>
</gene>
<comment type="subcellular location">
    <subcellularLocation>
        <location evidence="1">Nucleus</location>
    </subcellularLocation>
</comment>
<evidence type="ECO:0000256" key="4">
    <source>
        <dbReference type="ARBA" id="ARBA00022833"/>
    </source>
</evidence>
<sequence length="240" mass="27250">MSEKISIGNIEDKNFKRKLIKELELELENESTNIAPSFQIDSEKGKMVEETKQELHKETKDSEHSSSSKNVITEVLSEEVNEYFCLFCNKKFSTYQALGGHQNAHKRERDFKKNEQRKREEEMDSTLSFRSSFSHSYPYSKSIHYQGYPYLCGNFQQSIETHMNNTMPSLLGSPSLGYGGMYMPNTPSPPPSLFGSPSIGYGGMYMPNTPSPPPLFVMPISKPPITIPQFGMTNFLDGNQ</sequence>
<evidence type="ECO:0000256" key="5">
    <source>
        <dbReference type="ARBA" id="ARBA00023242"/>
    </source>
</evidence>
<evidence type="ECO:0000256" key="6">
    <source>
        <dbReference type="PROSITE-ProRule" id="PRU00042"/>
    </source>
</evidence>
<dbReference type="InterPro" id="IPR036236">
    <property type="entry name" value="Znf_C2H2_sf"/>
</dbReference>
<dbReference type="Gene3D" id="3.30.160.60">
    <property type="entry name" value="Classic Zinc Finger"/>
    <property type="match status" value="1"/>
</dbReference>
<reference evidence="9 10" key="1">
    <citation type="journal article" date="2022" name="Nat. Genet.">
        <title>Improved pea reference genome and pan-genome highlight genomic features and evolutionary characteristics.</title>
        <authorList>
            <person name="Yang T."/>
            <person name="Liu R."/>
            <person name="Luo Y."/>
            <person name="Hu S."/>
            <person name="Wang D."/>
            <person name="Wang C."/>
            <person name="Pandey M.K."/>
            <person name="Ge S."/>
            <person name="Xu Q."/>
            <person name="Li N."/>
            <person name="Li G."/>
            <person name="Huang Y."/>
            <person name="Saxena R.K."/>
            <person name="Ji Y."/>
            <person name="Li M."/>
            <person name="Yan X."/>
            <person name="He Y."/>
            <person name="Liu Y."/>
            <person name="Wang X."/>
            <person name="Xiang C."/>
            <person name="Varshney R.K."/>
            <person name="Ding H."/>
            <person name="Gao S."/>
            <person name="Zong X."/>
        </authorList>
    </citation>
    <scope>NUCLEOTIDE SEQUENCE [LARGE SCALE GENOMIC DNA]</scope>
    <source>
        <strain evidence="9 10">cv. Zhongwan 6</strain>
    </source>
</reference>
<feature type="compositionally biased region" description="Basic and acidic residues" evidence="7">
    <location>
        <begin position="50"/>
        <end position="66"/>
    </location>
</feature>
<dbReference type="PANTHER" id="PTHR47287:SF13">
    <property type="entry name" value="C2H2-TYPE DOMAIN-CONTAINING PROTEIN"/>
    <property type="match status" value="1"/>
</dbReference>
<feature type="region of interest" description="Disordered" evidence="7">
    <location>
        <begin position="98"/>
        <end position="124"/>
    </location>
</feature>
<keyword evidence="2" id="KW-0479">Metal-binding</keyword>
<proteinExistence type="predicted"/>
<protein>
    <recommendedName>
        <fullName evidence="8">C2H2-type domain-containing protein</fullName>
    </recommendedName>
</protein>
<dbReference type="GO" id="GO:0008270">
    <property type="term" value="F:zinc ion binding"/>
    <property type="evidence" value="ECO:0007669"/>
    <property type="project" value="UniProtKB-KW"/>
</dbReference>
<evidence type="ECO:0000256" key="3">
    <source>
        <dbReference type="ARBA" id="ARBA00022771"/>
    </source>
</evidence>
<accession>A0A9D5GWL1</accession>
<dbReference type="GO" id="GO:0009788">
    <property type="term" value="P:negative regulation of abscisic acid-activated signaling pathway"/>
    <property type="evidence" value="ECO:0007669"/>
    <property type="project" value="InterPro"/>
</dbReference>
<evidence type="ECO:0000313" key="10">
    <source>
        <dbReference type="Proteomes" id="UP001058974"/>
    </source>
</evidence>
<dbReference type="PROSITE" id="PS50157">
    <property type="entry name" value="ZINC_FINGER_C2H2_2"/>
    <property type="match status" value="1"/>
</dbReference>
<dbReference type="AlphaFoldDB" id="A0A9D5GWL1"/>
<dbReference type="PANTHER" id="PTHR47287">
    <property type="entry name" value="C2H2 AND C2HC ZINC FINGERS SUPERFAMILY PROTEIN"/>
    <property type="match status" value="1"/>
</dbReference>
<dbReference type="InterPro" id="IPR044246">
    <property type="entry name" value="ZFP3-like"/>
</dbReference>
<dbReference type="SUPFAM" id="SSF57667">
    <property type="entry name" value="beta-beta-alpha zinc fingers"/>
    <property type="match status" value="1"/>
</dbReference>
<feature type="domain" description="C2H2-type" evidence="8">
    <location>
        <begin position="83"/>
        <end position="110"/>
    </location>
</feature>
<organism evidence="9 10">
    <name type="scientific">Pisum sativum</name>
    <name type="common">Garden pea</name>
    <name type="synonym">Lathyrus oleraceus</name>
    <dbReference type="NCBI Taxonomy" id="3888"/>
    <lineage>
        <taxon>Eukaryota</taxon>
        <taxon>Viridiplantae</taxon>
        <taxon>Streptophyta</taxon>
        <taxon>Embryophyta</taxon>
        <taxon>Tracheophyta</taxon>
        <taxon>Spermatophyta</taxon>
        <taxon>Magnoliopsida</taxon>
        <taxon>eudicotyledons</taxon>
        <taxon>Gunneridae</taxon>
        <taxon>Pentapetalae</taxon>
        <taxon>rosids</taxon>
        <taxon>fabids</taxon>
        <taxon>Fabales</taxon>
        <taxon>Fabaceae</taxon>
        <taxon>Papilionoideae</taxon>
        <taxon>50 kb inversion clade</taxon>
        <taxon>NPAAA clade</taxon>
        <taxon>Hologalegina</taxon>
        <taxon>IRL clade</taxon>
        <taxon>Fabeae</taxon>
        <taxon>Lathyrus</taxon>
    </lineage>
</organism>
<name>A0A9D5GWL1_PEA</name>
<keyword evidence="3 6" id="KW-0863">Zinc-finger</keyword>
<feature type="non-terminal residue" evidence="9">
    <location>
        <position position="1"/>
    </location>
</feature>
<dbReference type="Pfam" id="PF13912">
    <property type="entry name" value="zf-C2H2_6"/>
    <property type="match status" value="1"/>
</dbReference>
<evidence type="ECO:0000256" key="2">
    <source>
        <dbReference type="ARBA" id="ARBA00022723"/>
    </source>
</evidence>
<evidence type="ECO:0000313" key="9">
    <source>
        <dbReference type="EMBL" id="KAI5444061.1"/>
    </source>
</evidence>
<dbReference type="Gramene" id="Psat01G0261300-T1">
    <property type="protein sequence ID" value="KAI5444061.1"/>
    <property type="gene ID" value="KIW84_012613"/>
</dbReference>
<evidence type="ECO:0000259" key="8">
    <source>
        <dbReference type="PROSITE" id="PS50157"/>
    </source>
</evidence>
<dbReference type="PROSITE" id="PS00028">
    <property type="entry name" value="ZINC_FINGER_C2H2_1"/>
    <property type="match status" value="1"/>
</dbReference>